<reference evidence="2" key="2">
    <citation type="journal article" date="2008" name="Nucleic Acids Res.">
        <title>The rice annotation project database (RAP-DB): 2008 update.</title>
        <authorList>
            <consortium name="The rice annotation project (RAP)"/>
        </authorList>
    </citation>
    <scope>GENOME REANNOTATION</scope>
    <source>
        <strain evidence="2">cv. Nipponbare</strain>
    </source>
</reference>
<name>Q10IK4_ORYSJ</name>
<proteinExistence type="predicted"/>
<evidence type="ECO:0000313" key="1">
    <source>
        <dbReference type="EMBL" id="AAO37466.1"/>
    </source>
</evidence>
<protein>
    <submittedName>
        <fullName evidence="1">Uncharacterized protein</fullName>
    </submittedName>
</protein>
<dbReference type="Proteomes" id="UP000000763">
    <property type="component" value="Chromosome 3"/>
</dbReference>
<dbReference type="EMBL" id="AC135226">
    <property type="protein sequence ID" value="AAO37466.1"/>
    <property type="molecule type" value="Genomic_DNA"/>
</dbReference>
<dbReference type="AlphaFoldDB" id="Q10IK4"/>
<organism evidence="1 2">
    <name type="scientific">Oryza sativa subsp. japonica</name>
    <name type="common">Rice</name>
    <dbReference type="NCBI Taxonomy" id="39947"/>
    <lineage>
        <taxon>Eukaryota</taxon>
        <taxon>Viridiplantae</taxon>
        <taxon>Streptophyta</taxon>
        <taxon>Embryophyta</taxon>
        <taxon>Tracheophyta</taxon>
        <taxon>Spermatophyta</taxon>
        <taxon>Magnoliopsida</taxon>
        <taxon>Liliopsida</taxon>
        <taxon>Poales</taxon>
        <taxon>Poaceae</taxon>
        <taxon>BOP clade</taxon>
        <taxon>Oryzoideae</taxon>
        <taxon>Oryzeae</taxon>
        <taxon>Oryzinae</taxon>
        <taxon>Oryza</taxon>
        <taxon>Oryza sativa</taxon>
    </lineage>
</organism>
<gene>
    <name evidence="1" type="ORF">OSJNBa0037J17.16</name>
</gene>
<sequence length="111" mass="12427">MGWPVRPTSARSDRHRLGLTEYGSVGSVSAILSSTIPISRRPEVQNIKQKEENNEHVKKEEKHEAPIIFEESLQGKFNGAEIIEGIRLICTGKINNLWRGVSIAKAQHNNV</sequence>
<reference evidence="2" key="1">
    <citation type="journal article" date="2005" name="Nature">
        <title>The map-based sequence of the rice genome.</title>
        <authorList>
            <consortium name="International rice genome sequencing project (IRGSP)"/>
            <person name="Matsumoto T."/>
            <person name="Wu J."/>
            <person name="Kanamori H."/>
            <person name="Katayose Y."/>
            <person name="Fujisawa M."/>
            <person name="Namiki N."/>
            <person name="Mizuno H."/>
            <person name="Yamamoto K."/>
            <person name="Antonio B.A."/>
            <person name="Baba T."/>
            <person name="Sakata K."/>
            <person name="Nagamura Y."/>
            <person name="Aoki H."/>
            <person name="Arikawa K."/>
            <person name="Arita K."/>
            <person name="Bito T."/>
            <person name="Chiden Y."/>
            <person name="Fujitsuka N."/>
            <person name="Fukunaka R."/>
            <person name="Hamada M."/>
            <person name="Harada C."/>
            <person name="Hayashi A."/>
            <person name="Hijishita S."/>
            <person name="Honda M."/>
            <person name="Hosokawa S."/>
            <person name="Ichikawa Y."/>
            <person name="Idonuma A."/>
            <person name="Iijima M."/>
            <person name="Ikeda M."/>
            <person name="Ikeno M."/>
            <person name="Ito K."/>
            <person name="Ito S."/>
            <person name="Ito T."/>
            <person name="Ito Y."/>
            <person name="Ito Y."/>
            <person name="Iwabuchi A."/>
            <person name="Kamiya K."/>
            <person name="Karasawa W."/>
            <person name="Kurita K."/>
            <person name="Katagiri S."/>
            <person name="Kikuta A."/>
            <person name="Kobayashi H."/>
            <person name="Kobayashi N."/>
            <person name="Machita K."/>
            <person name="Maehara T."/>
            <person name="Masukawa M."/>
            <person name="Mizubayashi T."/>
            <person name="Mukai Y."/>
            <person name="Nagasaki H."/>
            <person name="Nagata Y."/>
            <person name="Naito S."/>
            <person name="Nakashima M."/>
            <person name="Nakama Y."/>
            <person name="Nakamichi Y."/>
            <person name="Nakamura M."/>
            <person name="Meguro A."/>
            <person name="Negishi M."/>
            <person name="Ohta I."/>
            <person name="Ohta T."/>
            <person name="Okamoto M."/>
            <person name="Ono N."/>
            <person name="Saji S."/>
            <person name="Sakaguchi M."/>
            <person name="Sakai K."/>
            <person name="Shibata M."/>
            <person name="Shimokawa T."/>
            <person name="Song J."/>
            <person name="Takazaki Y."/>
            <person name="Terasawa K."/>
            <person name="Tsugane M."/>
            <person name="Tsuji K."/>
            <person name="Ueda S."/>
            <person name="Waki K."/>
            <person name="Yamagata H."/>
            <person name="Yamamoto M."/>
            <person name="Yamamoto S."/>
            <person name="Yamane H."/>
            <person name="Yoshiki S."/>
            <person name="Yoshihara R."/>
            <person name="Yukawa K."/>
            <person name="Zhong H."/>
            <person name="Yano M."/>
            <person name="Yuan Q."/>
            <person name="Ouyang S."/>
            <person name="Liu J."/>
            <person name="Jones K.M."/>
            <person name="Gansberger K."/>
            <person name="Moffat K."/>
            <person name="Hill J."/>
            <person name="Bera J."/>
            <person name="Fadrosh D."/>
            <person name="Jin S."/>
            <person name="Johri S."/>
            <person name="Kim M."/>
            <person name="Overton L."/>
            <person name="Reardon M."/>
            <person name="Tsitrin T."/>
            <person name="Vuong H."/>
            <person name="Weaver B."/>
            <person name="Ciecko A."/>
            <person name="Tallon L."/>
            <person name="Jackson J."/>
            <person name="Pai G."/>
            <person name="Aken S.V."/>
            <person name="Utterback T."/>
            <person name="Reidmuller S."/>
            <person name="Feldblyum T."/>
            <person name="Hsiao J."/>
            <person name="Zismann V."/>
            <person name="Iobst S."/>
            <person name="de Vazeille A.R."/>
            <person name="Buell C.R."/>
            <person name="Ying K."/>
            <person name="Li Y."/>
            <person name="Lu T."/>
            <person name="Huang Y."/>
            <person name="Zhao Q."/>
            <person name="Feng Q."/>
            <person name="Zhang L."/>
            <person name="Zhu J."/>
            <person name="Weng Q."/>
            <person name="Mu J."/>
            <person name="Lu Y."/>
            <person name="Fan D."/>
            <person name="Liu Y."/>
            <person name="Guan J."/>
            <person name="Zhang Y."/>
            <person name="Yu S."/>
            <person name="Liu X."/>
            <person name="Zhang Y."/>
            <person name="Hong G."/>
            <person name="Han B."/>
            <person name="Choisne N."/>
            <person name="Demange N."/>
            <person name="Orjeda G."/>
            <person name="Samain S."/>
            <person name="Cattolico L."/>
            <person name="Pelletier E."/>
            <person name="Couloux A."/>
            <person name="Segurens B."/>
            <person name="Wincker P."/>
            <person name="D'Hont A."/>
            <person name="Scarpelli C."/>
            <person name="Weissenbach J."/>
            <person name="Salanoubat M."/>
            <person name="Quetier F."/>
            <person name="Yu Y."/>
            <person name="Kim H.R."/>
            <person name="Rambo T."/>
            <person name="Currie J."/>
            <person name="Collura K."/>
            <person name="Luo M."/>
            <person name="Yang T."/>
            <person name="Ammiraju J.S.S."/>
            <person name="Engler F."/>
            <person name="Soderlund C."/>
            <person name="Wing R.A."/>
            <person name="Palmer L.E."/>
            <person name="de la Bastide M."/>
            <person name="Spiegel L."/>
            <person name="Nascimento L."/>
            <person name="Zutavern T."/>
            <person name="O'Shaughnessy A."/>
            <person name="Dike S."/>
            <person name="Dedhia N."/>
            <person name="Preston R."/>
            <person name="Balija V."/>
            <person name="McCombie W.R."/>
            <person name="Chow T."/>
            <person name="Chen H."/>
            <person name="Chung M."/>
            <person name="Chen C."/>
            <person name="Shaw J."/>
            <person name="Wu H."/>
            <person name="Hsiao K."/>
            <person name="Chao Y."/>
            <person name="Chu M."/>
            <person name="Cheng C."/>
            <person name="Hour A."/>
            <person name="Lee P."/>
            <person name="Lin S."/>
            <person name="Lin Y."/>
            <person name="Liou J."/>
            <person name="Liu S."/>
            <person name="Hsing Y."/>
            <person name="Raghuvanshi S."/>
            <person name="Mohanty A."/>
            <person name="Bharti A.K."/>
            <person name="Gaur A."/>
            <person name="Gupta V."/>
            <person name="Kumar D."/>
            <person name="Ravi V."/>
            <person name="Vij S."/>
            <person name="Kapur A."/>
            <person name="Khurana P."/>
            <person name="Khurana P."/>
            <person name="Khurana J.P."/>
            <person name="Tyagi A.K."/>
            <person name="Gaikwad K."/>
            <person name="Singh A."/>
            <person name="Dalal V."/>
            <person name="Srivastava S."/>
            <person name="Dixit A."/>
            <person name="Pal A.K."/>
            <person name="Ghazi I.A."/>
            <person name="Yadav M."/>
            <person name="Pandit A."/>
            <person name="Bhargava A."/>
            <person name="Sureshbabu K."/>
            <person name="Batra K."/>
            <person name="Sharma T.R."/>
            <person name="Mohapatra T."/>
            <person name="Singh N.K."/>
            <person name="Messing J."/>
            <person name="Nelson A.B."/>
            <person name="Fuks G."/>
            <person name="Kavchok S."/>
            <person name="Keizer G."/>
            <person name="Linton E."/>
            <person name="Llaca V."/>
            <person name="Song R."/>
            <person name="Tanyolac B."/>
            <person name="Young S."/>
            <person name="Ho-Il K."/>
            <person name="Hahn J.H."/>
            <person name="Sangsakoo G."/>
            <person name="Vanavichit A."/>
            <person name="de Mattos Luiz.A.T."/>
            <person name="Zimmer P.D."/>
            <person name="Malone G."/>
            <person name="Dellagostin O."/>
            <person name="de Oliveira A.C."/>
            <person name="Bevan M."/>
            <person name="Bancroft I."/>
            <person name="Minx P."/>
            <person name="Cordum H."/>
            <person name="Wilson R."/>
            <person name="Cheng Z."/>
            <person name="Jin W."/>
            <person name="Jiang J."/>
            <person name="Leong S.A."/>
            <person name="Iwama H."/>
            <person name="Gojobori T."/>
            <person name="Itoh T."/>
            <person name="Niimura Y."/>
            <person name="Fujii Y."/>
            <person name="Habara T."/>
            <person name="Sakai H."/>
            <person name="Sato Y."/>
            <person name="Wilson G."/>
            <person name="Kumar K."/>
            <person name="McCouch S."/>
            <person name="Juretic N."/>
            <person name="Hoen D."/>
            <person name="Wright S."/>
            <person name="Bruskiewich R."/>
            <person name="Bureau T."/>
            <person name="Miyao A."/>
            <person name="Hirochika H."/>
            <person name="Nishikawa T."/>
            <person name="Kadowaki K."/>
            <person name="Sugiura M."/>
            <person name="Burr B."/>
            <person name="Sasaki T."/>
        </authorList>
    </citation>
    <scope>NUCLEOTIDE SEQUENCE [LARGE SCALE GENOMIC DNA]</scope>
    <source>
        <strain evidence="2">cv. Nipponbare</strain>
    </source>
</reference>
<accession>Q10IK4</accession>
<evidence type="ECO:0000313" key="2">
    <source>
        <dbReference type="Proteomes" id="UP000000763"/>
    </source>
</evidence>